<dbReference type="GO" id="GO:0005737">
    <property type="term" value="C:cytoplasm"/>
    <property type="evidence" value="ECO:0007669"/>
    <property type="project" value="TreeGrafter"/>
</dbReference>
<dbReference type="Gene3D" id="2.160.20.70">
    <property type="match status" value="1"/>
</dbReference>
<dbReference type="PANTHER" id="PTHR15139:SF0">
    <property type="entry name" value="TUBULIN-SPECIFIC CHAPERONE C"/>
    <property type="match status" value="1"/>
</dbReference>
<organism evidence="2 3">
    <name type="scientific">Candida parapsilosis</name>
    <name type="common">Yeast</name>
    <dbReference type="NCBI Taxonomy" id="5480"/>
    <lineage>
        <taxon>Eukaryota</taxon>
        <taxon>Fungi</taxon>
        <taxon>Dikarya</taxon>
        <taxon>Ascomycota</taxon>
        <taxon>Saccharomycotina</taxon>
        <taxon>Pichiomycetes</taxon>
        <taxon>Debaryomycetaceae</taxon>
        <taxon>Candida/Lodderomyces clade</taxon>
        <taxon>Candida</taxon>
    </lineage>
</organism>
<accession>A0A8X7NG40</accession>
<proteinExistence type="predicted"/>
<dbReference type="InterPro" id="IPR027684">
    <property type="entry name" value="TBCC"/>
</dbReference>
<dbReference type="AlphaFoldDB" id="A0A8X7NG40"/>
<feature type="domain" description="Tubulin binding cofactor C-like" evidence="1">
    <location>
        <begin position="114"/>
        <end position="201"/>
    </location>
</feature>
<dbReference type="GO" id="GO:0007021">
    <property type="term" value="P:tubulin complex assembly"/>
    <property type="evidence" value="ECO:0007669"/>
    <property type="project" value="TreeGrafter"/>
</dbReference>
<reference evidence="2" key="1">
    <citation type="submission" date="2020-03" db="EMBL/GenBank/DDBJ databases">
        <title>FDA dAtabase for Regulatory Grade micrObial Sequences (FDA-ARGOS): Supporting development and validation of Infectious Disease Dx tests.</title>
        <authorList>
            <person name="Campos J."/>
            <person name="Goldberg B."/>
            <person name="Tallon L."/>
            <person name="Sadzewicz L."/>
            <person name="Vavikolanu K."/>
            <person name="Mehta A."/>
            <person name="Aluvathingal J."/>
            <person name="Nadendla S."/>
            <person name="Nandy P."/>
            <person name="Geyer C."/>
            <person name="Yan Y."/>
            <person name="Sichtig H."/>
        </authorList>
    </citation>
    <scope>NUCLEOTIDE SEQUENCE [LARGE SCALE GENOMIC DNA]</scope>
    <source>
        <strain evidence="2">FDAARGOS_652</strain>
    </source>
</reference>
<dbReference type="Proteomes" id="UP000590412">
    <property type="component" value="Unassembled WGS sequence"/>
</dbReference>
<dbReference type="GO" id="GO:0007023">
    <property type="term" value="P:post-chaperonin tubulin folding pathway"/>
    <property type="evidence" value="ECO:0007669"/>
    <property type="project" value="InterPro"/>
</dbReference>
<dbReference type="InterPro" id="IPR012945">
    <property type="entry name" value="Tubulin-bd_cofactor_C_dom"/>
</dbReference>
<comment type="caution">
    <text evidence="2">The sequence shown here is derived from an EMBL/GenBank/DDBJ whole genome shotgun (WGS) entry which is preliminary data.</text>
</comment>
<sequence length="246" mass="28004">MQSSTTINKFRVDIITCTSLEQLQQIQHQFQKFIDSQALDTSYSKKIESEYVKSILKLIQSKQNQLSKVSFKFVGDPQPPANLNKSKHDTDAFSNLRSDSITVVDDDYKLTSNHIYISKFSNSRLSLESMSIHLQNGNNSICNIQSSGPVFIQNAINCIFVISCHQARLHHIKDSTVIVENRDKGNPIIIENCTQLLINDVDVDDFNHPSKTTKSPNYNVLSSEEVLRIKQRIPTMELHNINQCTF</sequence>
<name>A0A8X7NG40_CANPA</name>
<evidence type="ECO:0000259" key="1">
    <source>
        <dbReference type="Pfam" id="PF07986"/>
    </source>
</evidence>
<dbReference type="EMBL" id="JABWAB010000013">
    <property type="protein sequence ID" value="KAF6042876.1"/>
    <property type="molecule type" value="Genomic_DNA"/>
</dbReference>
<dbReference type="InterPro" id="IPR016098">
    <property type="entry name" value="CAP/MinC_C"/>
</dbReference>
<evidence type="ECO:0000313" key="3">
    <source>
        <dbReference type="Proteomes" id="UP000590412"/>
    </source>
</evidence>
<gene>
    <name evidence="2" type="ORF">FOB60_005630</name>
</gene>
<evidence type="ECO:0000313" key="2">
    <source>
        <dbReference type="EMBL" id="KAF6042876.1"/>
    </source>
</evidence>
<protein>
    <submittedName>
        <fullName evidence="2">Tubulin binding cofactor C family protein</fullName>
    </submittedName>
</protein>
<dbReference type="PANTHER" id="PTHR15139">
    <property type="entry name" value="TUBULIN FOLDING COFACTOR C"/>
    <property type="match status" value="1"/>
</dbReference>
<dbReference type="Pfam" id="PF07986">
    <property type="entry name" value="TBCC"/>
    <property type="match status" value="1"/>
</dbReference>
<dbReference type="OrthoDB" id="194775at2759"/>